<comment type="catalytic activity">
    <reaction evidence="1">
        <text>(R)-methylmalonyl-CoA = succinyl-CoA</text>
        <dbReference type="Rhea" id="RHEA:22888"/>
        <dbReference type="ChEBI" id="CHEBI:57292"/>
        <dbReference type="ChEBI" id="CHEBI:57326"/>
        <dbReference type="EC" id="5.4.99.2"/>
    </reaction>
</comment>
<dbReference type="EC" id="5.4.99.2" evidence="9"/>
<dbReference type="PANTHER" id="PTHR48101">
    <property type="entry name" value="METHYLMALONYL-COA MUTASE, MITOCHONDRIAL-RELATED"/>
    <property type="match status" value="1"/>
</dbReference>
<dbReference type="InterPro" id="IPR004608">
    <property type="entry name" value="MMCoA_mutase_b"/>
</dbReference>
<comment type="subunit">
    <text evidence="5">Heterodimer of an alpha and a beta chain.</text>
</comment>
<dbReference type="SUPFAM" id="SSF52242">
    <property type="entry name" value="Cobalamin (vitamin B12)-binding domain"/>
    <property type="match status" value="1"/>
</dbReference>
<evidence type="ECO:0000256" key="3">
    <source>
        <dbReference type="ARBA" id="ARBA00005146"/>
    </source>
</evidence>
<dbReference type="UniPathway" id="UPA00945">
    <property type="reaction ID" value="UER00910"/>
</dbReference>
<keyword evidence="6" id="KW-0846">Cobalamin</keyword>
<evidence type="ECO:0000256" key="8">
    <source>
        <dbReference type="ARBA" id="ARBA00023285"/>
    </source>
</evidence>
<evidence type="ECO:0000256" key="2">
    <source>
        <dbReference type="ARBA" id="ARBA00001922"/>
    </source>
</evidence>
<comment type="cofactor">
    <cofactor evidence="2">
        <name>adenosylcob(III)alamin</name>
        <dbReference type="ChEBI" id="CHEBI:18408"/>
    </cofactor>
</comment>
<reference evidence="11" key="1">
    <citation type="submission" date="2019-09" db="EMBL/GenBank/DDBJ databases">
        <authorList>
            <person name="Teo W.F.A."/>
            <person name="Duangmal K."/>
        </authorList>
    </citation>
    <scope>NUCLEOTIDE SEQUENCE [LARGE SCALE GENOMIC DNA]</scope>
    <source>
        <strain evidence="11">K81G1</strain>
    </source>
</reference>
<dbReference type="Gene3D" id="1.10.196.20">
    <property type="match status" value="1"/>
</dbReference>
<evidence type="ECO:0000259" key="10">
    <source>
        <dbReference type="Pfam" id="PF01642"/>
    </source>
</evidence>
<organism evidence="11 12">
    <name type="scientific">Amycolatopsis acidicola</name>
    <dbReference type="NCBI Taxonomy" id="2596893"/>
    <lineage>
        <taxon>Bacteria</taxon>
        <taxon>Bacillati</taxon>
        <taxon>Actinomycetota</taxon>
        <taxon>Actinomycetes</taxon>
        <taxon>Pseudonocardiales</taxon>
        <taxon>Pseudonocardiaceae</taxon>
        <taxon>Amycolatopsis</taxon>
    </lineage>
</organism>
<dbReference type="EMBL" id="VMNW02000155">
    <property type="protein sequence ID" value="KAA9148991.1"/>
    <property type="molecule type" value="Genomic_DNA"/>
</dbReference>
<dbReference type="Proteomes" id="UP000319769">
    <property type="component" value="Unassembled WGS sequence"/>
</dbReference>
<comment type="pathway">
    <text evidence="3">Metabolic intermediate metabolism; propanoyl-CoA degradation; succinyl-CoA from propanoyl-CoA: step 3/3.</text>
</comment>
<keyword evidence="7 11" id="KW-0413">Isomerase</keyword>
<dbReference type="GO" id="GO:0019678">
    <property type="term" value="P:propionate metabolic process, methylmalonyl pathway"/>
    <property type="evidence" value="ECO:0007669"/>
    <property type="project" value="TreeGrafter"/>
</dbReference>
<evidence type="ECO:0000256" key="9">
    <source>
        <dbReference type="NCBIfam" id="TIGR00642"/>
    </source>
</evidence>
<comment type="similarity">
    <text evidence="4">Belongs to the methylmalonyl-CoA mutase family.</text>
</comment>
<name>A0A5N0UMZ3_9PSEU</name>
<dbReference type="GO" id="GO:0005737">
    <property type="term" value="C:cytoplasm"/>
    <property type="evidence" value="ECO:0007669"/>
    <property type="project" value="TreeGrafter"/>
</dbReference>
<dbReference type="RefSeq" id="WP_144760316.1">
    <property type="nucleotide sequence ID" value="NZ_VMNW02000155.1"/>
</dbReference>
<dbReference type="SUPFAM" id="SSF51703">
    <property type="entry name" value="Cobalamin (vitamin B12)-dependent enzymes"/>
    <property type="match status" value="1"/>
</dbReference>
<dbReference type="InterPro" id="IPR024067">
    <property type="entry name" value="Me-malonyl-CoA_mutase_sm_su_N"/>
</dbReference>
<dbReference type="CDD" id="cd03677">
    <property type="entry name" value="MM_CoA_mutase_beta"/>
    <property type="match status" value="1"/>
</dbReference>
<accession>A0A5N0UMZ3</accession>
<dbReference type="AlphaFoldDB" id="A0A5N0UMZ3"/>
<evidence type="ECO:0000256" key="6">
    <source>
        <dbReference type="ARBA" id="ARBA00022628"/>
    </source>
</evidence>
<dbReference type="InterPro" id="IPR036724">
    <property type="entry name" value="Cobalamin-bd_sf"/>
</dbReference>
<dbReference type="GO" id="GO:0031419">
    <property type="term" value="F:cobalamin binding"/>
    <property type="evidence" value="ECO:0007669"/>
    <property type="project" value="UniProtKB-KW"/>
</dbReference>
<dbReference type="PANTHER" id="PTHR48101:SF4">
    <property type="entry name" value="METHYLMALONYL-COA MUTASE, MITOCHONDRIAL"/>
    <property type="match status" value="1"/>
</dbReference>
<dbReference type="GO" id="GO:0019652">
    <property type="term" value="P:lactate fermentation to propionate and acetate"/>
    <property type="evidence" value="ECO:0007669"/>
    <property type="project" value="InterPro"/>
</dbReference>
<evidence type="ECO:0000256" key="4">
    <source>
        <dbReference type="ARBA" id="ARBA00008465"/>
    </source>
</evidence>
<dbReference type="InterPro" id="IPR006099">
    <property type="entry name" value="MeMalonylCoA_mutase_a/b_cat"/>
</dbReference>
<dbReference type="Gene3D" id="3.20.20.240">
    <property type="entry name" value="Methylmalonyl-CoA mutase"/>
    <property type="match status" value="1"/>
</dbReference>
<comment type="caution">
    <text evidence="11">The sequence shown here is derived from an EMBL/GenBank/DDBJ whole genome shotgun (WGS) entry which is preliminary data.</text>
</comment>
<protein>
    <recommendedName>
        <fullName evidence="9">Methylmalonyl-CoA mutase small subunit</fullName>
        <ecNumber evidence="9">5.4.99.2</ecNumber>
    </recommendedName>
</protein>
<sequence length="619" mass="64691">MTQAGTTGPEELTLAAEFDAPTRADWQQLVAGVLKKSGALPEGFTGDPESLLTSRTYDGIEIQPLYTAEDEAPPAGFPGLSPFVRGAKPEGAVGTGWDVRVLHAHPDPAVTNKAVLADLEHGANSVWLRVGGDALPVDKLADALNEVYADLAPVVLEAGEQYEAAANALLEVLAEKNVPDSEVVGTIGADPITLRARTGKAHETAKAAALAARLAPKYPKLRTIVVDGLPYHEAGGSDAQELGAAIAAGVAYLRALTEAGLSVDEAAAQLEFRFAATADQFLTIAKLRAARRIWSRVAEVAGAAPHGMKQHAVTSTAMLTQRDPWVNMLRTTVACFAAGVGGADAVTVLPFDAAIGQPDVFSRRIARNTQAILLEESKLSGVIDPAGGSWYVENLTDALANAAWREFTELERQGGIEAALESGALGERLAATWAERSKRLATRKDPITGVSEFPDLAEKPVERPPLPSTVDGGGLPKVRYAQEFESLRDRSDAHLAATGERPKVFLATLGPLASHTARAMFTSNLLQAGGIEPVNPGAVEDPVAAFRESGATVACLCGSDKSYAAQANDVAAGLREAGAKTVLLAGKPAESYRGISGYAYTGCDALAVLTSTLETLGVK</sequence>
<gene>
    <name evidence="11" type="primary">mutA</name>
    <name evidence="11" type="ORF">FPZ12_044130</name>
</gene>
<dbReference type="OrthoDB" id="9762378at2"/>
<keyword evidence="8" id="KW-0170">Cobalt</keyword>
<dbReference type="GO" id="GO:0004494">
    <property type="term" value="F:methylmalonyl-CoA mutase activity"/>
    <property type="evidence" value="ECO:0007669"/>
    <property type="project" value="UniProtKB-UniRule"/>
</dbReference>
<evidence type="ECO:0000256" key="5">
    <source>
        <dbReference type="ARBA" id="ARBA00011870"/>
    </source>
</evidence>
<evidence type="ECO:0000256" key="7">
    <source>
        <dbReference type="ARBA" id="ARBA00023235"/>
    </source>
</evidence>
<dbReference type="GO" id="GO:0046872">
    <property type="term" value="F:metal ion binding"/>
    <property type="evidence" value="ECO:0007669"/>
    <property type="project" value="InterPro"/>
</dbReference>
<dbReference type="Gene3D" id="3.40.50.280">
    <property type="entry name" value="Cobalamin-binding domain"/>
    <property type="match status" value="1"/>
</dbReference>
<dbReference type="InterPro" id="IPR016176">
    <property type="entry name" value="Cbl-dep_enz_cat"/>
</dbReference>
<proteinExistence type="inferred from homology"/>
<evidence type="ECO:0000313" key="11">
    <source>
        <dbReference type="EMBL" id="KAA9148991.1"/>
    </source>
</evidence>
<evidence type="ECO:0000313" key="12">
    <source>
        <dbReference type="Proteomes" id="UP000319769"/>
    </source>
</evidence>
<evidence type="ECO:0000256" key="1">
    <source>
        <dbReference type="ARBA" id="ARBA00000290"/>
    </source>
</evidence>
<feature type="domain" description="Methylmalonyl-CoA mutase alpha/beta chain catalytic" evidence="10">
    <location>
        <begin position="56"/>
        <end position="464"/>
    </location>
</feature>
<dbReference type="Pfam" id="PF01642">
    <property type="entry name" value="MM_CoA_mutase"/>
    <property type="match status" value="1"/>
</dbReference>
<dbReference type="NCBIfam" id="TIGR00642">
    <property type="entry name" value="mmCoA_mut_beta"/>
    <property type="match status" value="1"/>
</dbReference>
<keyword evidence="12" id="KW-1185">Reference proteome</keyword>